<sequence>MSPYLWILFTFPSFIFWFLLLDGVPSPRTWFSDKGKSFISALPFLFTSVVLAVCLYHVFSEFNPNVWRAQR</sequence>
<keyword evidence="1" id="KW-0812">Transmembrane</keyword>
<proteinExistence type="predicted"/>
<reference evidence="3" key="1">
    <citation type="submission" date="2017-12" db="EMBL/GenBank/DDBJ databases">
        <title>FDA dAtabase for Regulatory Grade micrObial Sequences (FDA-ARGOS): Supporting development and validation of Infectious Disease Dx tests.</title>
        <authorList>
            <person name="Campos J."/>
            <person name="Goldberg B."/>
            <person name="Tallon L."/>
            <person name="Sadzewicz L."/>
            <person name="Sengamalay N."/>
            <person name="Ott S."/>
            <person name="Godinez A."/>
            <person name="Nagaraj S."/>
            <person name="Vavikolanu K."/>
            <person name="Vyas G."/>
            <person name="Nadendla S."/>
            <person name="Aluvathingal J."/>
            <person name="Geyer C."/>
            <person name="Nandy P."/>
            <person name="Hobson J."/>
            <person name="Sichtig H."/>
        </authorList>
    </citation>
    <scope>NUCLEOTIDE SEQUENCE [LARGE SCALE GENOMIC DNA]</scope>
    <source>
        <strain evidence="3">FDAARGOS_79</strain>
    </source>
</reference>
<evidence type="ECO:0000256" key="1">
    <source>
        <dbReference type="SAM" id="Phobius"/>
    </source>
</evidence>
<gene>
    <name evidence="2" type="ORF">MC70_020225</name>
</gene>
<comment type="caution">
    <text evidence="2">The sequence shown here is derived from an EMBL/GenBank/DDBJ whole genome shotgun (WGS) entry which is preliminary data.</text>
</comment>
<organism evidence="2 3">
    <name type="scientific">Serratia marcescens</name>
    <dbReference type="NCBI Taxonomy" id="615"/>
    <lineage>
        <taxon>Bacteria</taxon>
        <taxon>Pseudomonadati</taxon>
        <taxon>Pseudomonadota</taxon>
        <taxon>Gammaproteobacteria</taxon>
        <taxon>Enterobacterales</taxon>
        <taxon>Yersiniaceae</taxon>
        <taxon>Serratia</taxon>
    </lineage>
</organism>
<feature type="transmembrane region" description="Helical" evidence="1">
    <location>
        <begin position="6"/>
        <end position="25"/>
    </location>
</feature>
<evidence type="ECO:0000313" key="2">
    <source>
        <dbReference type="EMBL" id="PNO64574.1"/>
    </source>
</evidence>
<feature type="transmembrane region" description="Helical" evidence="1">
    <location>
        <begin position="37"/>
        <end position="59"/>
    </location>
</feature>
<dbReference type="Proteomes" id="UP000030378">
    <property type="component" value="Unassembled WGS sequence"/>
</dbReference>
<accession>A0AAP8PFB0</accession>
<evidence type="ECO:0000313" key="3">
    <source>
        <dbReference type="Proteomes" id="UP000030378"/>
    </source>
</evidence>
<protein>
    <submittedName>
        <fullName evidence="2">Uncharacterized protein</fullName>
    </submittedName>
</protein>
<dbReference type="AlphaFoldDB" id="A0AAP8PFB0"/>
<name>A0AAP8PFB0_SERMA</name>
<dbReference type="EMBL" id="JTBC02000011">
    <property type="protein sequence ID" value="PNO64574.1"/>
    <property type="molecule type" value="Genomic_DNA"/>
</dbReference>
<keyword evidence="1" id="KW-1133">Transmembrane helix</keyword>
<keyword evidence="1" id="KW-0472">Membrane</keyword>